<sequence length="209" mass="23872">MKIYDWHIAPNPRRLHIYLAEKGLKVELVEVGQPDFTLAPWFKEKYPHAMVPMLELDDVTHIGEAMAIARYFEETQPDPPLMGTTAKEKAVIDMWEKRANEEGMLPASELFRNTHPAFAARGLPGAHEPVPAIEALRDRGRARLARFFRKFDEQLGRQEFVAGSKWSIADATTLCAIDFAGWTDVRIPEDCRNLQRWYKAVDARPSARA</sequence>
<dbReference type="PROSITE" id="PS50404">
    <property type="entry name" value="GST_NTER"/>
    <property type="match status" value="1"/>
</dbReference>
<name>A0A0D6P9G1_9PROT</name>
<accession>A0A0D6P9G1</accession>
<dbReference type="InterPro" id="IPR004046">
    <property type="entry name" value="GST_C"/>
</dbReference>
<feature type="domain" description="GST C-terminal" evidence="2">
    <location>
        <begin position="85"/>
        <end position="209"/>
    </location>
</feature>
<dbReference type="SFLD" id="SFLDG00358">
    <property type="entry name" value="Main_(cytGST)"/>
    <property type="match status" value="1"/>
</dbReference>
<dbReference type="PANTHER" id="PTHR44051">
    <property type="entry name" value="GLUTATHIONE S-TRANSFERASE-RELATED"/>
    <property type="match status" value="1"/>
</dbReference>
<dbReference type="Proteomes" id="UP000032680">
    <property type="component" value="Unassembled WGS sequence"/>
</dbReference>
<dbReference type="Gene3D" id="3.40.30.10">
    <property type="entry name" value="Glutaredoxin"/>
    <property type="match status" value="1"/>
</dbReference>
<protein>
    <submittedName>
        <fullName evidence="3">Glutathione S-transferase</fullName>
    </submittedName>
</protein>
<dbReference type="InterPro" id="IPR004045">
    <property type="entry name" value="Glutathione_S-Trfase_N"/>
</dbReference>
<dbReference type="OrthoDB" id="9794721at2"/>
<dbReference type="InterPro" id="IPR040079">
    <property type="entry name" value="Glutathione_S-Trfase"/>
</dbReference>
<dbReference type="SUPFAM" id="SSF52833">
    <property type="entry name" value="Thioredoxin-like"/>
    <property type="match status" value="1"/>
</dbReference>
<dbReference type="InterPro" id="IPR036282">
    <property type="entry name" value="Glutathione-S-Trfase_C_sf"/>
</dbReference>
<dbReference type="AlphaFoldDB" id="A0A0D6P9G1"/>
<dbReference type="InterPro" id="IPR010987">
    <property type="entry name" value="Glutathione-S-Trfase_C-like"/>
</dbReference>
<dbReference type="Pfam" id="PF13409">
    <property type="entry name" value="GST_N_2"/>
    <property type="match status" value="1"/>
</dbReference>
<evidence type="ECO:0000313" key="4">
    <source>
        <dbReference type="Proteomes" id="UP000032680"/>
    </source>
</evidence>
<organism evidence="3 4">
    <name type="scientific">Acidisphaera rubrifaciens HS-AP3</name>
    <dbReference type="NCBI Taxonomy" id="1231350"/>
    <lineage>
        <taxon>Bacteria</taxon>
        <taxon>Pseudomonadati</taxon>
        <taxon>Pseudomonadota</taxon>
        <taxon>Alphaproteobacteria</taxon>
        <taxon>Acetobacterales</taxon>
        <taxon>Acetobacteraceae</taxon>
        <taxon>Acidisphaera</taxon>
    </lineage>
</organism>
<dbReference type="PROSITE" id="PS50405">
    <property type="entry name" value="GST_CTER"/>
    <property type="match status" value="1"/>
</dbReference>
<dbReference type="Gene3D" id="1.20.1050.10">
    <property type="match status" value="1"/>
</dbReference>
<evidence type="ECO:0000259" key="2">
    <source>
        <dbReference type="PROSITE" id="PS50405"/>
    </source>
</evidence>
<keyword evidence="3" id="KW-0808">Transferase</keyword>
<keyword evidence="4" id="KW-1185">Reference proteome</keyword>
<dbReference type="EMBL" id="BANB01000478">
    <property type="protein sequence ID" value="GAN77833.1"/>
    <property type="molecule type" value="Genomic_DNA"/>
</dbReference>
<proteinExistence type="predicted"/>
<dbReference type="InterPro" id="IPR036249">
    <property type="entry name" value="Thioredoxin-like_sf"/>
</dbReference>
<evidence type="ECO:0000259" key="1">
    <source>
        <dbReference type="PROSITE" id="PS50404"/>
    </source>
</evidence>
<comment type="caution">
    <text evidence="3">The sequence shown here is derived from an EMBL/GenBank/DDBJ whole genome shotgun (WGS) entry which is preliminary data.</text>
</comment>
<dbReference type="Pfam" id="PF00043">
    <property type="entry name" value="GST_C"/>
    <property type="match status" value="1"/>
</dbReference>
<dbReference type="SFLD" id="SFLDS00019">
    <property type="entry name" value="Glutathione_Transferase_(cytos"/>
    <property type="match status" value="1"/>
</dbReference>
<feature type="domain" description="GST N-terminal" evidence="1">
    <location>
        <begin position="1"/>
        <end position="80"/>
    </location>
</feature>
<dbReference type="RefSeq" id="WP_048862097.1">
    <property type="nucleotide sequence ID" value="NZ_BANB01000478.1"/>
</dbReference>
<reference evidence="3 4" key="1">
    <citation type="submission" date="2012-11" db="EMBL/GenBank/DDBJ databases">
        <title>Whole genome sequence of Acidisphaera rubrifaciens HS-AP3.</title>
        <authorList>
            <person name="Azuma Y."/>
            <person name="Higashiura N."/>
            <person name="Hirakawa H."/>
            <person name="Matsushita K."/>
        </authorList>
    </citation>
    <scope>NUCLEOTIDE SEQUENCE [LARGE SCALE GENOMIC DNA]</scope>
    <source>
        <strain evidence="3 4">HS-AP3</strain>
    </source>
</reference>
<evidence type="ECO:0000313" key="3">
    <source>
        <dbReference type="EMBL" id="GAN77833.1"/>
    </source>
</evidence>
<dbReference type="GO" id="GO:0016740">
    <property type="term" value="F:transferase activity"/>
    <property type="evidence" value="ECO:0007669"/>
    <property type="project" value="UniProtKB-KW"/>
</dbReference>
<dbReference type="SUPFAM" id="SSF47616">
    <property type="entry name" value="GST C-terminal domain-like"/>
    <property type="match status" value="1"/>
</dbReference>
<dbReference type="PANTHER" id="PTHR44051:SF8">
    <property type="entry name" value="GLUTATHIONE S-TRANSFERASE GSTA"/>
    <property type="match status" value="1"/>
</dbReference>
<gene>
    <name evidence="3" type="ORF">Asru_0478_07</name>
</gene>